<accession>A0A4D9DFH5</accession>
<dbReference type="Gene3D" id="1.10.10.2430">
    <property type="entry name" value="NFRKB winged helix-like domain"/>
    <property type="match status" value="1"/>
</dbReference>
<comment type="caution">
    <text evidence="8">The sequence shown here is derived from an EMBL/GenBank/DDBJ whole genome shotgun (WGS) entry which is preliminary data.</text>
</comment>
<dbReference type="InterPro" id="IPR024867">
    <property type="entry name" value="NFRKB"/>
</dbReference>
<evidence type="ECO:0000256" key="6">
    <source>
        <dbReference type="ARBA" id="ARBA00076275"/>
    </source>
</evidence>
<dbReference type="GO" id="GO:0002020">
    <property type="term" value="F:protease binding"/>
    <property type="evidence" value="ECO:0007669"/>
    <property type="project" value="TreeGrafter"/>
</dbReference>
<feature type="domain" description="DEUBAD" evidence="7">
    <location>
        <begin position="39"/>
        <end position="156"/>
    </location>
</feature>
<evidence type="ECO:0000256" key="2">
    <source>
        <dbReference type="ARBA" id="ARBA00023125"/>
    </source>
</evidence>
<dbReference type="InterPro" id="IPR025220">
    <property type="entry name" value="NFRKB_WH_1"/>
</dbReference>
<comment type="subcellular location">
    <subcellularLocation>
        <location evidence="1">Nucleus</location>
    </subcellularLocation>
</comment>
<dbReference type="PANTHER" id="PTHR13052">
    <property type="entry name" value="NFRKB-RELATED"/>
    <property type="match status" value="1"/>
</dbReference>
<dbReference type="Proteomes" id="UP000297703">
    <property type="component" value="Unassembled WGS sequence"/>
</dbReference>
<dbReference type="EMBL" id="QXTE01001474">
    <property type="protein sequence ID" value="TFJ95768.1"/>
    <property type="molecule type" value="Genomic_DNA"/>
</dbReference>
<evidence type="ECO:0000259" key="7">
    <source>
        <dbReference type="PROSITE" id="PS51916"/>
    </source>
</evidence>
<dbReference type="CDD" id="cd21865">
    <property type="entry name" value="DEUBAD_NFRKB"/>
    <property type="match status" value="1"/>
</dbReference>
<evidence type="ECO:0000256" key="5">
    <source>
        <dbReference type="ARBA" id="ARBA00070975"/>
    </source>
</evidence>
<keyword evidence="9" id="KW-1185">Reference proteome</keyword>
<dbReference type="InterPro" id="IPR038106">
    <property type="entry name" value="NFRKB_winged_sf"/>
</dbReference>
<dbReference type="STRING" id="55544.A0A4D9DFH5"/>
<dbReference type="GO" id="GO:0033044">
    <property type="term" value="P:regulation of chromosome organization"/>
    <property type="evidence" value="ECO:0007669"/>
    <property type="project" value="UniProtKB-ARBA"/>
</dbReference>
<evidence type="ECO:0000313" key="9">
    <source>
        <dbReference type="Proteomes" id="UP000297703"/>
    </source>
</evidence>
<keyword evidence="3" id="KW-0539">Nucleus</keyword>
<organism evidence="8 9">
    <name type="scientific">Platysternon megacephalum</name>
    <name type="common">big-headed turtle</name>
    <dbReference type="NCBI Taxonomy" id="55544"/>
    <lineage>
        <taxon>Eukaryota</taxon>
        <taxon>Metazoa</taxon>
        <taxon>Chordata</taxon>
        <taxon>Craniata</taxon>
        <taxon>Vertebrata</taxon>
        <taxon>Euteleostomi</taxon>
        <taxon>Archelosauria</taxon>
        <taxon>Testudinata</taxon>
        <taxon>Testudines</taxon>
        <taxon>Cryptodira</taxon>
        <taxon>Durocryptodira</taxon>
        <taxon>Testudinoidea</taxon>
        <taxon>Platysternidae</taxon>
        <taxon>Platysternon</taxon>
    </lineage>
</organism>
<dbReference type="AlphaFoldDB" id="A0A4D9DFH5"/>
<dbReference type="PANTHER" id="PTHR13052:SF3">
    <property type="entry name" value="NUCLEAR FACTOR RELATED TO KAPPA-B-BINDING PROTEIN"/>
    <property type="match status" value="1"/>
</dbReference>
<dbReference type="GO" id="GO:0045935">
    <property type="term" value="P:positive regulation of nucleobase-containing compound metabolic process"/>
    <property type="evidence" value="ECO:0007669"/>
    <property type="project" value="UniProtKB-ARBA"/>
</dbReference>
<proteinExistence type="inferred from homology"/>
<sequence>MDSLDHMLTDPLELGPCGEGNGTGIMEDCMLGATRVSLPEDLLEDPEIFFEVVSLSTWQEVLTDSQRDHLKKFLPHFPEKNTEHQNKLIPALFSGENFRFGNPLHIAQKLFRDGHFNPEVVKYRQLCFKSQYKRYLNSQQQYFYRLLKQILASRNDHPDLVTGDLTLDDIMTRVNAGRKGSLAALFDLAIMKKKVKEKEEKKKKKLKVIKSEVEDLADSFSNADGIPPISQDPSPIALSAVKEEPLEEIKPCLGVNEISSSFFSLLLEILLLEGPASLSVLEDKVLDWQSSPASTLNSWFSFAPNWSELVLPALQYLTGDSRDVSSSFSPFVEFKEKTQQWKLLGR</sequence>
<evidence type="ECO:0000256" key="1">
    <source>
        <dbReference type="ARBA" id="ARBA00004123"/>
    </source>
</evidence>
<dbReference type="Pfam" id="PF14465">
    <property type="entry name" value="WHD_1st_NFRKB"/>
    <property type="match status" value="1"/>
</dbReference>
<evidence type="ECO:0000256" key="3">
    <source>
        <dbReference type="ARBA" id="ARBA00023242"/>
    </source>
</evidence>
<dbReference type="GO" id="GO:0010604">
    <property type="term" value="P:positive regulation of macromolecule metabolic process"/>
    <property type="evidence" value="ECO:0007669"/>
    <property type="project" value="UniProtKB-ARBA"/>
</dbReference>
<dbReference type="PROSITE" id="PS51916">
    <property type="entry name" value="DEUBAD"/>
    <property type="match status" value="1"/>
</dbReference>
<evidence type="ECO:0000256" key="4">
    <source>
        <dbReference type="ARBA" id="ARBA00060988"/>
    </source>
</evidence>
<dbReference type="OrthoDB" id="70874at2759"/>
<dbReference type="GO" id="GO:0051052">
    <property type="term" value="P:regulation of DNA metabolic process"/>
    <property type="evidence" value="ECO:0007669"/>
    <property type="project" value="UniProtKB-ARBA"/>
</dbReference>
<dbReference type="GO" id="GO:0003677">
    <property type="term" value="F:DNA binding"/>
    <property type="evidence" value="ECO:0007669"/>
    <property type="project" value="UniProtKB-KW"/>
</dbReference>
<gene>
    <name evidence="8" type="ORF">DR999_PMT22550</name>
</gene>
<protein>
    <recommendedName>
        <fullName evidence="5">Nuclear factor related to kappa-B-binding protein</fullName>
    </recommendedName>
    <alternativeName>
        <fullName evidence="6">DNA-binding protein R kappa-B</fullName>
    </alternativeName>
</protein>
<keyword evidence="2" id="KW-0238">DNA-binding</keyword>
<comment type="similarity">
    <text evidence="4">Belongs to the NFRKB family.</text>
</comment>
<reference evidence="8 9" key="2">
    <citation type="submission" date="2019-04" db="EMBL/GenBank/DDBJ databases">
        <title>The genome sequence of big-headed turtle.</title>
        <authorList>
            <person name="Gong S."/>
        </authorList>
    </citation>
    <scope>NUCLEOTIDE SEQUENCE [LARGE SCALE GENOMIC DNA]</scope>
    <source>
        <strain evidence="8">DO16091913</strain>
        <tissue evidence="8">Muscle</tissue>
    </source>
</reference>
<dbReference type="GO" id="GO:0031011">
    <property type="term" value="C:Ino80 complex"/>
    <property type="evidence" value="ECO:0007669"/>
    <property type="project" value="InterPro"/>
</dbReference>
<name>A0A4D9DFH5_9SAUR</name>
<dbReference type="FunFam" id="1.10.10.2430:FF:000001">
    <property type="entry name" value="Nuclear factor related to kappaB binding protein"/>
    <property type="match status" value="1"/>
</dbReference>
<reference evidence="8 9" key="1">
    <citation type="submission" date="2019-04" db="EMBL/GenBank/DDBJ databases">
        <title>Draft genome of the big-headed turtle Platysternon megacephalum.</title>
        <authorList>
            <person name="Gong S."/>
        </authorList>
    </citation>
    <scope>NUCLEOTIDE SEQUENCE [LARGE SCALE GENOMIC DNA]</scope>
    <source>
        <strain evidence="8">DO16091913</strain>
        <tissue evidence="8">Muscle</tissue>
    </source>
</reference>
<evidence type="ECO:0000313" key="8">
    <source>
        <dbReference type="EMBL" id="TFJ95768.1"/>
    </source>
</evidence>
<dbReference type="InterPro" id="IPR044867">
    <property type="entry name" value="DEUBAD_dom"/>
</dbReference>